<sequence>MVTAAEPSKPASDSPGPSTQFGAAASPSQMPASLQAMDYPRPAASVSIPQVAPDDKEEEVEVAQMVRAAGWCDEKLSTVWSEEENQVLRDGLTRFAGQDSVTRCFSIASGLANKTVLDVAYRIRWLSDLEQKKRAAKQAQVEQQKAAAAKVAKGKGTKGATRKNNKYPHSEEVLNSKSAKELIRDNDRLMDKIEENLRTGQVKDSPDYFYYVKMNMDALQNKVRDMATVMEGLSVDDEEWADVLKDRSSSA</sequence>
<name>A0ACD5TSV8_AVESA</name>
<proteinExistence type="predicted"/>
<dbReference type="EnsemblPlants" id="AVESA.00010b.r2.1DG0122510.1">
    <property type="protein sequence ID" value="AVESA.00010b.r2.1DG0122510.1.CDS"/>
    <property type="gene ID" value="AVESA.00010b.r2.1DG0122510"/>
</dbReference>
<evidence type="ECO:0000313" key="2">
    <source>
        <dbReference type="Proteomes" id="UP001732700"/>
    </source>
</evidence>
<evidence type="ECO:0000313" key="1">
    <source>
        <dbReference type="EnsemblPlants" id="AVESA.00010b.r2.1DG0122510.1.CDS"/>
    </source>
</evidence>
<organism evidence="1 2">
    <name type="scientific">Avena sativa</name>
    <name type="common">Oat</name>
    <dbReference type="NCBI Taxonomy" id="4498"/>
    <lineage>
        <taxon>Eukaryota</taxon>
        <taxon>Viridiplantae</taxon>
        <taxon>Streptophyta</taxon>
        <taxon>Embryophyta</taxon>
        <taxon>Tracheophyta</taxon>
        <taxon>Spermatophyta</taxon>
        <taxon>Magnoliopsida</taxon>
        <taxon>Liliopsida</taxon>
        <taxon>Poales</taxon>
        <taxon>Poaceae</taxon>
        <taxon>BOP clade</taxon>
        <taxon>Pooideae</taxon>
        <taxon>Poodae</taxon>
        <taxon>Poeae</taxon>
        <taxon>Poeae Chloroplast Group 1 (Aveneae type)</taxon>
        <taxon>Aveninae</taxon>
        <taxon>Avena</taxon>
    </lineage>
</organism>
<reference evidence="1" key="1">
    <citation type="submission" date="2021-05" db="EMBL/GenBank/DDBJ databases">
        <authorList>
            <person name="Scholz U."/>
            <person name="Mascher M."/>
            <person name="Fiebig A."/>
        </authorList>
    </citation>
    <scope>NUCLEOTIDE SEQUENCE [LARGE SCALE GENOMIC DNA]</scope>
</reference>
<protein>
    <submittedName>
        <fullName evidence="1">Uncharacterized protein</fullName>
    </submittedName>
</protein>
<dbReference type="Proteomes" id="UP001732700">
    <property type="component" value="Chromosome 1D"/>
</dbReference>
<reference evidence="1" key="2">
    <citation type="submission" date="2025-09" db="UniProtKB">
        <authorList>
            <consortium name="EnsemblPlants"/>
        </authorList>
    </citation>
    <scope>IDENTIFICATION</scope>
</reference>
<keyword evidence="2" id="KW-1185">Reference proteome</keyword>
<accession>A0ACD5TSV8</accession>